<protein>
    <submittedName>
        <fullName evidence="4">EDD domain protein, DegV family</fullName>
    </submittedName>
</protein>
<dbReference type="Proteomes" id="UP000199128">
    <property type="component" value="Unassembled WGS sequence"/>
</dbReference>
<evidence type="ECO:0000313" key="3">
    <source>
        <dbReference type="EMBL" id="SEH36755.1"/>
    </source>
</evidence>
<dbReference type="RefSeq" id="WP_078686337.1">
    <property type="nucleotide sequence ID" value="NZ_FNWT01000001.1"/>
</dbReference>
<evidence type="ECO:0000313" key="6">
    <source>
        <dbReference type="Proteomes" id="UP000199135"/>
    </source>
</evidence>
<organism evidence="4 5">
    <name type="scientific">Parafannyhessea umbonata</name>
    <dbReference type="NCBI Taxonomy" id="604330"/>
    <lineage>
        <taxon>Bacteria</taxon>
        <taxon>Bacillati</taxon>
        <taxon>Actinomycetota</taxon>
        <taxon>Coriobacteriia</taxon>
        <taxon>Coriobacteriales</taxon>
        <taxon>Atopobiaceae</taxon>
        <taxon>Parafannyhessea</taxon>
    </lineage>
</organism>
<dbReference type="Gene3D" id="3.40.50.10170">
    <property type="match status" value="1"/>
</dbReference>
<feature type="compositionally biased region" description="Polar residues" evidence="2">
    <location>
        <begin position="1"/>
        <end position="15"/>
    </location>
</feature>
<sequence length="337" mass="37203">MGQGNPTTDESQVSAGASGAGRAYHQKSNVKIIVDSTADYAPEVVRQLGVEVIPFTYVTPEGEKVDDMWQTSDPHEFYEHMRKNPDEHYTTCAVTPGRYFDVFERAAKEGVPTIYMGLTEGLSSSINSARQAAEMIREKYPDFEIYVLDNKVDSAAGELLAIEVVHQAESGLSARELFEWAEDARNFIHGYFTLDSFDALAAGGRIPPAAATVGGKLDIKPELSYDLNGALTLRGMCRGRKKALKAIMQDFRDNYAHDPSLPLAIVSTDAEKDADWLEREVRKEKGCEDVAIIRSTVSPILGSHVGPGMVALVFWGVDRREKISLTDRIARKVKRGE</sequence>
<dbReference type="SUPFAM" id="SSF82549">
    <property type="entry name" value="DAK1/DegV-like"/>
    <property type="match status" value="1"/>
</dbReference>
<gene>
    <name evidence="4" type="ORF">SAMN05216446_0106</name>
    <name evidence="3" type="ORF">SAMN05216447_10196</name>
</gene>
<dbReference type="PROSITE" id="PS51482">
    <property type="entry name" value="DEGV"/>
    <property type="match status" value="1"/>
</dbReference>
<keyword evidence="1" id="KW-0446">Lipid-binding</keyword>
<feature type="region of interest" description="Disordered" evidence="2">
    <location>
        <begin position="1"/>
        <end position="20"/>
    </location>
</feature>
<dbReference type="InterPro" id="IPR043168">
    <property type="entry name" value="DegV_C"/>
</dbReference>
<dbReference type="PANTHER" id="PTHR33434:SF2">
    <property type="entry name" value="FATTY ACID-BINDING PROTEIN TM_1468"/>
    <property type="match status" value="1"/>
</dbReference>
<dbReference type="AlphaFoldDB" id="A0A1H9N2X2"/>
<reference evidence="5 6" key="1">
    <citation type="submission" date="2016-10" db="EMBL/GenBank/DDBJ databases">
        <authorList>
            <person name="Varghese N."/>
            <person name="Submissions S."/>
        </authorList>
    </citation>
    <scope>NUCLEOTIDE SEQUENCE [LARGE SCALE GENOMIC DNA]</scope>
    <source>
        <strain evidence="5">KHGC19</strain>
        <strain evidence="3 6">WCP15</strain>
    </source>
</reference>
<dbReference type="Pfam" id="PF02645">
    <property type="entry name" value="DegV"/>
    <property type="match status" value="1"/>
</dbReference>
<dbReference type="Gene3D" id="3.30.1180.10">
    <property type="match status" value="1"/>
</dbReference>
<evidence type="ECO:0000256" key="2">
    <source>
        <dbReference type="SAM" id="MobiDB-lite"/>
    </source>
</evidence>
<proteinExistence type="predicted"/>
<dbReference type="EMBL" id="FOGP01000001">
    <property type="protein sequence ID" value="SER29723.1"/>
    <property type="molecule type" value="Genomic_DNA"/>
</dbReference>
<dbReference type="PANTHER" id="PTHR33434">
    <property type="entry name" value="DEGV DOMAIN-CONTAINING PROTEIN DR_1986-RELATED"/>
    <property type="match status" value="1"/>
</dbReference>
<dbReference type="Proteomes" id="UP000199135">
    <property type="component" value="Unassembled WGS sequence"/>
</dbReference>
<name>A0A1H9N2X2_9ACTN</name>
<dbReference type="EMBL" id="FNWT01000001">
    <property type="protein sequence ID" value="SEH36755.1"/>
    <property type="molecule type" value="Genomic_DNA"/>
</dbReference>
<evidence type="ECO:0000313" key="5">
    <source>
        <dbReference type="Proteomes" id="UP000199128"/>
    </source>
</evidence>
<reference evidence="4" key="2">
    <citation type="submission" date="2016-10" db="EMBL/GenBank/DDBJ databases">
        <authorList>
            <person name="de Groot N.N."/>
        </authorList>
    </citation>
    <scope>NUCLEOTIDE SEQUENCE [LARGE SCALE GENOMIC DNA]</scope>
    <source>
        <strain evidence="4">KHGC19</strain>
    </source>
</reference>
<accession>A0A1H9N2X2</accession>
<dbReference type="NCBIfam" id="TIGR00762">
    <property type="entry name" value="DegV"/>
    <property type="match status" value="1"/>
</dbReference>
<evidence type="ECO:0000256" key="1">
    <source>
        <dbReference type="ARBA" id="ARBA00023121"/>
    </source>
</evidence>
<dbReference type="InterPro" id="IPR003797">
    <property type="entry name" value="DegV"/>
</dbReference>
<evidence type="ECO:0000313" key="4">
    <source>
        <dbReference type="EMBL" id="SER29723.1"/>
    </source>
</evidence>
<dbReference type="GO" id="GO:0008289">
    <property type="term" value="F:lipid binding"/>
    <property type="evidence" value="ECO:0007669"/>
    <property type="project" value="UniProtKB-KW"/>
</dbReference>
<dbReference type="InterPro" id="IPR050270">
    <property type="entry name" value="DegV_domain_contain"/>
</dbReference>
<keyword evidence="6" id="KW-1185">Reference proteome</keyword>